<dbReference type="EMBL" id="MU250580">
    <property type="protein sequence ID" value="KAG7439926.1"/>
    <property type="molecule type" value="Genomic_DNA"/>
</dbReference>
<reference evidence="1" key="1">
    <citation type="submission" date="2020-11" db="EMBL/GenBank/DDBJ databases">
        <title>Adaptations for nitrogen fixation in a non-lichenized fungal sporocarp promotes dispersal by wood-feeding termites.</title>
        <authorList>
            <consortium name="DOE Joint Genome Institute"/>
            <person name="Koch R.A."/>
            <person name="Yoon G."/>
            <person name="Arayal U."/>
            <person name="Lail K."/>
            <person name="Amirebrahimi M."/>
            <person name="Labutti K."/>
            <person name="Lipzen A."/>
            <person name="Riley R."/>
            <person name="Barry K."/>
            <person name="Henrissat B."/>
            <person name="Grigoriev I.V."/>
            <person name="Herr J.R."/>
            <person name="Aime M.C."/>
        </authorList>
    </citation>
    <scope>NUCLEOTIDE SEQUENCE</scope>
    <source>
        <strain evidence="1">MCA 3950</strain>
    </source>
</reference>
<dbReference type="Proteomes" id="UP000812287">
    <property type="component" value="Unassembled WGS sequence"/>
</dbReference>
<dbReference type="RefSeq" id="XP_043033426.1">
    <property type="nucleotide sequence ID" value="XM_043187558.1"/>
</dbReference>
<comment type="caution">
    <text evidence="1">The sequence shown here is derived from an EMBL/GenBank/DDBJ whole genome shotgun (WGS) entry which is preliminary data.</text>
</comment>
<evidence type="ECO:0000313" key="1">
    <source>
        <dbReference type="EMBL" id="KAG7439926.1"/>
    </source>
</evidence>
<name>A0A9P8ALR9_9AGAR</name>
<dbReference type="GeneID" id="66109855"/>
<proteinExistence type="predicted"/>
<protein>
    <submittedName>
        <fullName evidence="1">Uncharacterized protein</fullName>
    </submittedName>
</protein>
<organism evidence="1 2">
    <name type="scientific">Guyanagaster necrorhizus</name>
    <dbReference type="NCBI Taxonomy" id="856835"/>
    <lineage>
        <taxon>Eukaryota</taxon>
        <taxon>Fungi</taxon>
        <taxon>Dikarya</taxon>
        <taxon>Basidiomycota</taxon>
        <taxon>Agaricomycotina</taxon>
        <taxon>Agaricomycetes</taxon>
        <taxon>Agaricomycetidae</taxon>
        <taxon>Agaricales</taxon>
        <taxon>Marasmiineae</taxon>
        <taxon>Physalacriaceae</taxon>
        <taxon>Guyanagaster</taxon>
    </lineage>
</organism>
<dbReference type="AlphaFoldDB" id="A0A9P8ALR9"/>
<evidence type="ECO:0000313" key="2">
    <source>
        <dbReference type="Proteomes" id="UP000812287"/>
    </source>
</evidence>
<accession>A0A9P8ALR9</accession>
<sequence>MRHHINIDAMKSRIQGYLQDDTLSLHSPASLSNHVGGFIAAPWTFAPRGLGIGVRWLYPTIQGTIRF</sequence>
<gene>
    <name evidence="1" type="ORF">BT62DRAFT_938520</name>
</gene>
<keyword evidence="2" id="KW-1185">Reference proteome</keyword>